<name>G0P1V7_CAEBE</name>
<dbReference type="EMBL" id="GL380018">
    <property type="protein sequence ID" value="EGT42822.1"/>
    <property type="molecule type" value="Genomic_DNA"/>
</dbReference>
<protein>
    <submittedName>
        <fullName evidence="1">Uncharacterized protein</fullName>
    </submittedName>
</protein>
<accession>G0P1V7</accession>
<evidence type="ECO:0000313" key="1">
    <source>
        <dbReference type="EMBL" id="EGT42822.1"/>
    </source>
</evidence>
<dbReference type="InParanoid" id="G0P1V7"/>
<organism evidence="2">
    <name type="scientific">Caenorhabditis brenneri</name>
    <name type="common">Nematode worm</name>
    <dbReference type="NCBI Taxonomy" id="135651"/>
    <lineage>
        <taxon>Eukaryota</taxon>
        <taxon>Metazoa</taxon>
        <taxon>Ecdysozoa</taxon>
        <taxon>Nematoda</taxon>
        <taxon>Chromadorea</taxon>
        <taxon>Rhabditida</taxon>
        <taxon>Rhabditina</taxon>
        <taxon>Rhabditomorpha</taxon>
        <taxon>Rhabditoidea</taxon>
        <taxon>Rhabditidae</taxon>
        <taxon>Peloderinae</taxon>
        <taxon>Caenorhabditis</taxon>
    </lineage>
</organism>
<evidence type="ECO:0000313" key="2">
    <source>
        <dbReference type="Proteomes" id="UP000008068"/>
    </source>
</evidence>
<keyword evidence="2" id="KW-1185">Reference proteome</keyword>
<proteinExistence type="predicted"/>
<sequence>MITNKKKGEKRQTTQ</sequence>
<dbReference type="Proteomes" id="UP000008068">
    <property type="component" value="Unassembled WGS sequence"/>
</dbReference>
<reference evidence="2" key="1">
    <citation type="submission" date="2011-07" db="EMBL/GenBank/DDBJ databases">
        <authorList>
            <consortium name="Caenorhabditis brenneri Sequencing and Analysis Consortium"/>
            <person name="Wilson R.K."/>
        </authorList>
    </citation>
    <scope>NUCLEOTIDE SEQUENCE [LARGE SCALE GENOMIC DNA]</scope>
    <source>
        <strain evidence="2">PB2801</strain>
    </source>
</reference>
<gene>
    <name evidence="1" type="ORF">CAEBREN_17076</name>
</gene>